<feature type="transmembrane region" description="Helical" evidence="1">
    <location>
        <begin position="65"/>
        <end position="88"/>
    </location>
</feature>
<name>A0A1F8F6M7_9BACT</name>
<evidence type="ECO:0000256" key="1">
    <source>
        <dbReference type="SAM" id="Phobius"/>
    </source>
</evidence>
<proteinExistence type="predicted"/>
<evidence type="ECO:0000256" key="2">
    <source>
        <dbReference type="SAM" id="SignalP"/>
    </source>
</evidence>
<feature type="chain" id="PRO_5009535444" description="DUF4190 domain-containing protein" evidence="2">
    <location>
        <begin position="24"/>
        <end position="137"/>
    </location>
</feature>
<dbReference type="Proteomes" id="UP000178908">
    <property type="component" value="Unassembled WGS sequence"/>
</dbReference>
<evidence type="ECO:0000313" key="3">
    <source>
        <dbReference type="EMBL" id="OGN08795.1"/>
    </source>
</evidence>
<dbReference type="EMBL" id="MGJO01000040">
    <property type="protein sequence ID" value="OGN08795.1"/>
    <property type="molecule type" value="Genomic_DNA"/>
</dbReference>
<keyword evidence="1" id="KW-1133">Transmembrane helix</keyword>
<dbReference type="InterPro" id="IPR043993">
    <property type="entry name" value="T4SS_pilin"/>
</dbReference>
<gene>
    <name evidence="3" type="ORF">A3C61_03030</name>
</gene>
<protein>
    <recommendedName>
        <fullName evidence="5">DUF4190 domain-containing protein</fullName>
    </recommendedName>
</protein>
<keyword evidence="2" id="KW-0732">Signal</keyword>
<comment type="caution">
    <text evidence="3">The sequence shown here is derived from an EMBL/GenBank/DDBJ whole genome shotgun (WGS) entry which is preliminary data.</text>
</comment>
<accession>A0A1F8F6M7</accession>
<dbReference type="AlphaFoldDB" id="A0A1F8F6M7"/>
<feature type="transmembrane region" description="Helical" evidence="1">
    <location>
        <begin position="109"/>
        <end position="129"/>
    </location>
</feature>
<keyword evidence="1" id="KW-0812">Transmembrane</keyword>
<sequence>MKKIVTIGLLAIFLVGLHSVANAVSPFCIPGPAYDAKLCYEDTTSPTGTGSATDTSEIFEILQSIGGFLLVAAGIIAGVVIIISGLVWMASGSNTARVTTAKAIFKNGIIGALIIFAAGLIINTIILIGTDWTGFFN</sequence>
<feature type="signal peptide" evidence="2">
    <location>
        <begin position="1"/>
        <end position="23"/>
    </location>
</feature>
<organism evidence="3 4">
    <name type="scientific">Candidatus Yanofskybacteria bacterium RIFCSPHIGHO2_02_FULL_39_10</name>
    <dbReference type="NCBI Taxonomy" id="1802674"/>
    <lineage>
        <taxon>Bacteria</taxon>
        <taxon>Candidatus Yanofskyibacteriota</taxon>
    </lineage>
</organism>
<evidence type="ECO:0008006" key="5">
    <source>
        <dbReference type="Google" id="ProtNLM"/>
    </source>
</evidence>
<evidence type="ECO:0000313" key="4">
    <source>
        <dbReference type="Proteomes" id="UP000178908"/>
    </source>
</evidence>
<keyword evidence="1" id="KW-0472">Membrane</keyword>
<reference evidence="3 4" key="1">
    <citation type="journal article" date="2016" name="Nat. Commun.">
        <title>Thousands of microbial genomes shed light on interconnected biogeochemical processes in an aquifer system.</title>
        <authorList>
            <person name="Anantharaman K."/>
            <person name="Brown C.T."/>
            <person name="Hug L.A."/>
            <person name="Sharon I."/>
            <person name="Castelle C.J."/>
            <person name="Probst A.J."/>
            <person name="Thomas B.C."/>
            <person name="Singh A."/>
            <person name="Wilkins M.J."/>
            <person name="Karaoz U."/>
            <person name="Brodie E.L."/>
            <person name="Williams K.H."/>
            <person name="Hubbard S.S."/>
            <person name="Banfield J.F."/>
        </authorList>
    </citation>
    <scope>NUCLEOTIDE SEQUENCE [LARGE SCALE GENOMIC DNA]</scope>
</reference>
<dbReference type="Pfam" id="PF18895">
    <property type="entry name" value="T4SS_pilin"/>
    <property type="match status" value="1"/>
</dbReference>